<dbReference type="EMBL" id="JALAWA010000001">
    <property type="protein sequence ID" value="MCY9183224.1"/>
    <property type="molecule type" value="Genomic_DNA"/>
</dbReference>
<evidence type="ECO:0000313" key="1">
    <source>
        <dbReference type="EMBL" id="MCY9183224.1"/>
    </source>
</evidence>
<dbReference type="RefSeq" id="WP_268496400.1">
    <property type="nucleotide sequence ID" value="NZ_JALAVZ010000002.1"/>
</dbReference>
<name>A0A9Q4EF67_9BACI</name>
<reference evidence="1" key="1">
    <citation type="submission" date="2022-02" db="EMBL/GenBank/DDBJ databases">
        <title>Crop Bioprotection Bacillus Genome Sequencing.</title>
        <authorList>
            <person name="Dunlap C."/>
        </authorList>
    </citation>
    <scope>NUCLEOTIDE SEQUENCE</scope>
    <source>
        <strain evidence="1">EC49O2N-C10</strain>
    </source>
</reference>
<gene>
    <name evidence="1" type="ORF">MOF03_00930</name>
</gene>
<evidence type="ECO:0000313" key="2">
    <source>
        <dbReference type="Proteomes" id="UP001073053"/>
    </source>
</evidence>
<dbReference type="Proteomes" id="UP001073053">
    <property type="component" value="Unassembled WGS sequence"/>
</dbReference>
<dbReference type="Pfam" id="PF10004">
    <property type="entry name" value="DUF2247"/>
    <property type="match status" value="1"/>
</dbReference>
<accession>A0A9Q4EF67</accession>
<comment type="caution">
    <text evidence="1">The sequence shown here is derived from an EMBL/GenBank/DDBJ whole genome shotgun (WGS) entry which is preliminary data.</text>
</comment>
<proteinExistence type="predicted"/>
<dbReference type="InterPro" id="IPR016630">
    <property type="entry name" value="UCP015278"/>
</dbReference>
<dbReference type="AlphaFoldDB" id="A0A9Q4EF67"/>
<protein>
    <submittedName>
        <fullName evidence="1">DUF2247 family protein</fullName>
    </submittedName>
</protein>
<sequence length="159" mass="18960">MYTVEIIKKNEFECNWITLFIGRKFKLISSQEVTNYAVNHLENNPNIKNENILELAWEQTEEKVDSLLEQIVSDGSSEVMNREYHKWLYSVLKDIYINSADDMVFSDIENIFFMFNSPEHMHNFFRAVSDAFYYPSDSEYTVKELLKEFLETEKQIILN</sequence>
<organism evidence="1 2">
    <name type="scientific">Bacillus halotolerans</name>
    <dbReference type="NCBI Taxonomy" id="260554"/>
    <lineage>
        <taxon>Bacteria</taxon>
        <taxon>Bacillati</taxon>
        <taxon>Bacillota</taxon>
        <taxon>Bacilli</taxon>
        <taxon>Bacillales</taxon>
        <taxon>Bacillaceae</taxon>
        <taxon>Bacillus</taxon>
    </lineage>
</organism>